<organism evidence="1 2">
    <name type="scientific">Methylobacterium planeticum</name>
    <dbReference type="NCBI Taxonomy" id="2615211"/>
    <lineage>
        <taxon>Bacteria</taxon>
        <taxon>Pseudomonadati</taxon>
        <taxon>Pseudomonadota</taxon>
        <taxon>Alphaproteobacteria</taxon>
        <taxon>Hyphomicrobiales</taxon>
        <taxon>Methylobacteriaceae</taxon>
        <taxon>Methylobacterium</taxon>
    </lineage>
</organism>
<name>A0A6N6MTY3_9HYPH</name>
<comment type="caution">
    <text evidence="1">The sequence shown here is derived from an EMBL/GenBank/DDBJ whole genome shotgun (WGS) entry which is preliminary data.</text>
</comment>
<evidence type="ECO:0000313" key="2">
    <source>
        <dbReference type="Proteomes" id="UP000441523"/>
    </source>
</evidence>
<sequence length="79" mass="8473">MTPSQAETIAAADNATVAIVSTLISFLEKQGVIRREDFTAFLAAAIEGWRSEGADEKFLRLVALKARGLAIDLPPSVQN</sequence>
<proteinExistence type="predicted"/>
<dbReference type="RefSeq" id="WP_150964033.1">
    <property type="nucleotide sequence ID" value="NZ_VZZJ01000009.1"/>
</dbReference>
<evidence type="ECO:0000313" key="1">
    <source>
        <dbReference type="EMBL" id="KAB1073202.1"/>
    </source>
</evidence>
<dbReference type="AlphaFoldDB" id="A0A6N6MTY3"/>
<gene>
    <name evidence="1" type="ORF">F6X51_12705</name>
</gene>
<dbReference type="EMBL" id="VZZJ01000009">
    <property type="protein sequence ID" value="KAB1073202.1"/>
    <property type="molecule type" value="Genomic_DNA"/>
</dbReference>
<keyword evidence="2" id="KW-1185">Reference proteome</keyword>
<dbReference type="Proteomes" id="UP000441523">
    <property type="component" value="Unassembled WGS sequence"/>
</dbReference>
<reference evidence="1 2" key="1">
    <citation type="submission" date="2019-09" db="EMBL/GenBank/DDBJ databases">
        <title>YIM 132548 draft genome.</title>
        <authorList>
            <person name="Jiang L."/>
        </authorList>
    </citation>
    <scope>NUCLEOTIDE SEQUENCE [LARGE SCALE GENOMIC DNA]</scope>
    <source>
        <strain evidence="1 2">YIM 132548</strain>
    </source>
</reference>
<accession>A0A6N6MTY3</accession>
<protein>
    <submittedName>
        <fullName evidence="1">Uncharacterized protein</fullName>
    </submittedName>
</protein>